<dbReference type="GO" id="GO:0016989">
    <property type="term" value="F:sigma factor antagonist activity"/>
    <property type="evidence" value="ECO:0007669"/>
    <property type="project" value="TreeGrafter"/>
</dbReference>
<gene>
    <name evidence="4" type="ORF">SAMN05421827_12359</name>
</gene>
<dbReference type="InterPro" id="IPR012373">
    <property type="entry name" value="Ferrdict_sens_TM"/>
</dbReference>
<evidence type="ECO:0000256" key="1">
    <source>
        <dbReference type="SAM" id="Phobius"/>
    </source>
</evidence>
<evidence type="ECO:0000259" key="2">
    <source>
        <dbReference type="Pfam" id="PF04773"/>
    </source>
</evidence>
<dbReference type="Gene3D" id="3.55.50.30">
    <property type="match status" value="1"/>
</dbReference>
<feature type="transmembrane region" description="Helical" evidence="1">
    <location>
        <begin position="90"/>
        <end position="109"/>
    </location>
</feature>
<dbReference type="InterPro" id="IPR006860">
    <property type="entry name" value="FecR"/>
</dbReference>
<feature type="domain" description="Protein FecR C-terminal" evidence="3">
    <location>
        <begin position="327"/>
        <end position="394"/>
    </location>
</feature>
<dbReference type="OrthoDB" id="1099963at2"/>
<accession>A0A1G8C3W5</accession>
<evidence type="ECO:0000313" key="5">
    <source>
        <dbReference type="Proteomes" id="UP000199643"/>
    </source>
</evidence>
<feature type="domain" description="FecR protein" evidence="2">
    <location>
        <begin position="192"/>
        <end position="287"/>
    </location>
</feature>
<keyword evidence="1" id="KW-0472">Membrane</keyword>
<proteinExistence type="predicted"/>
<dbReference type="PANTHER" id="PTHR30273:SF2">
    <property type="entry name" value="PROTEIN FECR"/>
    <property type="match status" value="1"/>
</dbReference>
<sequence length="396" mass="44460">MERIDVEQLKQKLIHGELTEPEQQDFFNWLKQLDQPELNTFMEEYSASFEQKTDSLAVEQHEELANKIEMRLDALAASNIPFWKRSAFKLMAAAAVLFLVCSSIFLYYANLKGNKRNTLSSSTAIPHAKPIYGGSDKVLLILSNGKRIEVNNFTKGQLAVENGYSIEKQSNGFLKYRKINANATLPFSNSNTIVTPRGGQYCVNLPDGSKVWLNAESKLTYPVVFSGHTRKIALQGEAYFEVAHNPKKPFIVDFAGSNVKVLGTHFNICAYGDGEKPKTTLLQGSVEISTGDRKKIILPGQQAISSHNIAIVNVDTNHVMGWKNGNFSFEHERIGTVMGKISRWYDVDIKYQGEVTQEEFVGSIPKSRNLEEVLHRLELTGLLHFKIKGRSVTIMP</sequence>
<keyword evidence="5" id="KW-1185">Reference proteome</keyword>
<dbReference type="Pfam" id="PF04773">
    <property type="entry name" value="FecR"/>
    <property type="match status" value="1"/>
</dbReference>
<evidence type="ECO:0000313" key="4">
    <source>
        <dbReference type="EMBL" id="SDH39998.1"/>
    </source>
</evidence>
<dbReference type="RefSeq" id="WP_090503696.1">
    <property type="nucleotide sequence ID" value="NZ_FNCH01000023.1"/>
</dbReference>
<dbReference type="Proteomes" id="UP000199643">
    <property type="component" value="Unassembled WGS sequence"/>
</dbReference>
<dbReference type="PANTHER" id="PTHR30273">
    <property type="entry name" value="PERIPLASMIC SIGNAL SENSOR AND SIGMA FACTOR ACTIVATOR FECR-RELATED"/>
    <property type="match status" value="1"/>
</dbReference>
<keyword evidence="1" id="KW-0812">Transmembrane</keyword>
<dbReference type="InterPro" id="IPR032508">
    <property type="entry name" value="FecR_C"/>
</dbReference>
<name>A0A1G8C3W5_9SPHI</name>
<dbReference type="STRING" id="405671.SAMN05421827_12359"/>
<protein>
    <submittedName>
        <fullName evidence="4">FecR protein</fullName>
    </submittedName>
</protein>
<keyword evidence="1" id="KW-1133">Transmembrane helix</keyword>
<evidence type="ECO:0000259" key="3">
    <source>
        <dbReference type="Pfam" id="PF16344"/>
    </source>
</evidence>
<dbReference type="EMBL" id="FNCH01000023">
    <property type="protein sequence ID" value="SDH39998.1"/>
    <property type="molecule type" value="Genomic_DNA"/>
</dbReference>
<dbReference type="Gene3D" id="2.60.120.1440">
    <property type="match status" value="1"/>
</dbReference>
<reference evidence="5" key="1">
    <citation type="submission" date="2016-10" db="EMBL/GenBank/DDBJ databases">
        <authorList>
            <person name="Varghese N."/>
            <person name="Submissions S."/>
        </authorList>
    </citation>
    <scope>NUCLEOTIDE SEQUENCE [LARGE SCALE GENOMIC DNA]</scope>
    <source>
        <strain evidence="5">DSM 17933</strain>
    </source>
</reference>
<dbReference type="AlphaFoldDB" id="A0A1G8C3W5"/>
<dbReference type="Pfam" id="PF16344">
    <property type="entry name" value="FecR_C"/>
    <property type="match status" value="1"/>
</dbReference>
<organism evidence="4 5">
    <name type="scientific">Pedobacter terrae</name>
    <dbReference type="NCBI Taxonomy" id="405671"/>
    <lineage>
        <taxon>Bacteria</taxon>
        <taxon>Pseudomonadati</taxon>
        <taxon>Bacteroidota</taxon>
        <taxon>Sphingobacteriia</taxon>
        <taxon>Sphingobacteriales</taxon>
        <taxon>Sphingobacteriaceae</taxon>
        <taxon>Pedobacter</taxon>
    </lineage>
</organism>